<proteinExistence type="predicted"/>
<evidence type="ECO:0000313" key="1">
    <source>
        <dbReference type="EMBL" id="OGD64473.1"/>
    </source>
</evidence>
<reference evidence="1 2" key="1">
    <citation type="journal article" date="2016" name="Nat. Commun.">
        <title>Thousands of microbial genomes shed light on interconnected biogeochemical processes in an aquifer system.</title>
        <authorList>
            <person name="Anantharaman K."/>
            <person name="Brown C.T."/>
            <person name="Hug L.A."/>
            <person name="Sharon I."/>
            <person name="Castelle C.J."/>
            <person name="Probst A.J."/>
            <person name="Thomas B.C."/>
            <person name="Singh A."/>
            <person name="Wilkins M.J."/>
            <person name="Karaoz U."/>
            <person name="Brodie E.L."/>
            <person name="Williams K.H."/>
            <person name="Hubbard S.S."/>
            <person name="Banfield J.F."/>
        </authorList>
    </citation>
    <scope>NUCLEOTIDE SEQUENCE [LARGE SCALE GENOMIC DNA]</scope>
</reference>
<comment type="caution">
    <text evidence="1">The sequence shown here is derived from an EMBL/GenBank/DDBJ whole genome shotgun (WGS) entry which is preliminary data.</text>
</comment>
<organism evidence="1 2">
    <name type="scientific">Candidatus Berkelbacteria bacterium RIFCSPLOWO2_01_FULL_50_28</name>
    <dbReference type="NCBI Taxonomy" id="1797471"/>
    <lineage>
        <taxon>Bacteria</taxon>
        <taxon>Candidatus Berkelbacteria</taxon>
    </lineage>
</organism>
<evidence type="ECO:0000313" key="2">
    <source>
        <dbReference type="Proteomes" id="UP000177481"/>
    </source>
</evidence>
<dbReference type="STRING" id="1797471.A3A71_00205"/>
<dbReference type="EMBL" id="MEZX01000002">
    <property type="protein sequence ID" value="OGD64473.1"/>
    <property type="molecule type" value="Genomic_DNA"/>
</dbReference>
<accession>A0A1F5EAS2</accession>
<sequence length="122" mass="13808">MADDDNSLVDESHFPLRSVLPPMDVEEVLKKDILELIGASGLTKEKKAQIYENMGKTIENRVIARVADLLSDEEMEKFISLSQTNPEQAVELLKANEIDMPKFIAEEALLYKTQLVTLFQAR</sequence>
<dbReference type="AlphaFoldDB" id="A0A1F5EAS2"/>
<name>A0A1F5EAS2_9BACT</name>
<dbReference type="Proteomes" id="UP000177481">
    <property type="component" value="Unassembled WGS sequence"/>
</dbReference>
<gene>
    <name evidence="1" type="ORF">A3A71_00205</name>
</gene>
<protein>
    <submittedName>
        <fullName evidence="1">Uncharacterized protein</fullName>
    </submittedName>
</protein>